<dbReference type="PANTHER" id="PTHR36539">
    <property type="entry name" value="ETHANOLAMINE UTILIZATION PROTEIN EUTN"/>
    <property type="match status" value="1"/>
</dbReference>
<evidence type="ECO:0000256" key="2">
    <source>
        <dbReference type="ARBA" id="ARBA00024446"/>
    </source>
</evidence>
<comment type="subcellular location">
    <subcellularLocation>
        <location evidence="1">Bacterial microcompartment</location>
    </subcellularLocation>
</comment>
<dbReference type="SUPFAM" id="SSF159133">
    <property type="entry name" value="EutN/CcmL-like"/>
    <property type="match status" value="1"/>
</dbReference>
<accession>A0A2U2ACH0</accession>
<dbReference type="Gene3D" id="2.40.50.220">
    <property type="entry name" value="EutN/Ccml"/>
    <property type="match status" value="1"/>
</dbReference>
<dbReference type="AlphaFoldDB" id="A0A2U2ACH0"/>
<keyword evidence="4" id="KW-1185">Reference proteome</keyword>
<dbReference type="InterPro" id="IPR036677">
    <property type="entry name" value="EutN_CcmL_sf"/>
</dbReference>
<organism evidence="3 4">
    <name type="scientific">Ignatzschineria ureiclastica</name>
    <dbReference type="NCBI Taxonomy" id="472582"/>
    <lineage>
        <taxon>Bacteria</taxon>
        <taxon>Pseudomonadati</taxon>
        <taxon>Pseudomonadota</taxon>
        <taxon>Gammaproteobacteria</taxon>
        <taxon>Cardiobacteriales</taxon>
        <taxon>Ignatzschineriaceae</taxon>
        <taxon>Ignatzschineria</taxon>
    </lineage>
</organism>
<dbReference type="RefSeq" id="WP_109189804.1">
    <property type="nucleotide sequence ID" value="NZ_BMYA01000004.1"/>
</dbReference>
<dbReference type="PROSITE" id="PS51932">
    <property type="entry name" value="BMV"/>
    <property type="match status" value="1"/>
</dbReference>
<keyword evidence="2" id="KW-1283">Bacterial microcompartment</keyword>
<dbReference type="Proteomes" id="UP000245020">
    <property type="component" value="Unassembled WGS sequence"/>
</dbReference>
<protein>
    <submittedName>
        <fullName evidence="3">Ethanolamine utilization microcompartment protein EutN</fullName>
    </submittedName>
</protein>
<dbReference type="OrthoDB" id="196195at2"/>
<comment type="caution">
    <text evidence="3">The sequence shown here is derived from an EMBL/GenBank/DDBJ whole genome shotgun (WGS) entry which is preliminary data.</text>
</comment>
<name>A0A2U2ACH0_9GAMM</name>
<sequence>MKLGIVVGQVVSTVKQPGFEQERLLVIDVIDKAGSASGERIVATDSLGAGNGEWVLVASGSAARKTVRNASNIEAPVDASVVGIVDEAVVDGEVFYHK</sequence>
<dbReference type="CDD" id="cd01614">
    <property type="entry name" value="EutN_CcmL"/>
    <property type="match status" value="1"/>
</dbReference>
<dbReference type="PANTHER" id="PTHR36539:SF1">
    <property type="entry name" value="BACTERIAL MICROCOMPARTMENT SHELL VERTEX PROTEIN EUTN"/>
    <property type="match status" value="1"/>
</dbReference>
<evidence type="ECO:0000313" key="4">
    <source>
        <dbReference type="Proteomes" id="UP000245020"/>
    </source>
</evidence>
<dbReference type="GO" id="GO:0031469">
    <property type="term" value="C:bacterial microcompartment"/>
    <property type="evidence" value="ECO:0007669"/>
    <property type="project" value="UniProtKB-SubCell"/>
</dbReference>
<evidence type="ECO:0000313" key="3">
    <source>
        <dbReference type="EMBL" id="PWD80360.1"/>
    </source>
</evidence>
<reference evidence="4" key="1">
    <citation type="submission" date="2018-05" db="EMBL/GenBank/DDBJ databases">
        <title>Ignatzschineria dubaiensis sp. nov., isolated from necrotic foot tissues of dromedaries (Camelus dromedarius) and associated maggots in Dubai, United Arab Emirates.</title>
        <authorList>
            <person name="Tsang C.C."/>
            <person name="Tang J.Y.M."/>
            <person name="Fong J.Y.H."/>
            <person name="Kinne J."/>
            <person name="Lee H.H."/>
            <person name="Joseph M."/>
            <person name="Jose S."/>
            <person name="Schuster R.K."/>
            <person name="Tang Y."/>
            <person name="Sivakumar S."/>
            <person name="Chen J.H.K."/>
            <person name="Teng J.L.L."/>
            <person name="Lau S.K.P."/>
            <person name="Wernery U."/>
            <person name="Woo P.C.Y."/>
        </authorList>
    </citation>
    <scope>NUCLEOTIDE SEQUENCE [LARGE SCALE GENOMIC DNA]</scope>
    <source>
        <strain evidence="4">KCTC 22644</strain>
    </source>
</reference>
<dbReference type="Pfam" id="PF03319">
    <property type="entry name" value="EutN_CcmL"/>
    <property type="match status" value="1"/>
</dbReference>
<dbReference type="EMBL" id="QEWQ01000006">
    <property type="protein sequence ID" value="PWD80360.1"/>
    <property type="molecule type" value="Genomic_DNA"/>
</dbReference>
<dbReference type="InterPro" id="IPR004992">
    <property type="entry name" value="EutN_CcmL"/>
</dbReference>
<proteinExistence type="predicted"/>
<evidence type="ECO:0000256" key="1">
    <source>
        <dbReference type="ARBA" id="ARBA00024322"/>
    </source>
</evidence>
<gene>
    <name evidence="3" type="ORF">DC083_08545</name>
</gene>